<gene>
    <name evidence="1" type="ORF">KC207_04800</name>
</gene>
<protein>
    <submittedName>
        <fullName evidence="1">Uncharacterized protein</fullName>
    </submittedName>
</protein>
<dbReference type="EMBL" id="JAGSNF010000004">
    <property type="protein sequence ID" value="MBR7742604.1"/>
    <property type="molecule type" value="Genomic_DNA"/>
</dbReference>
<comment type="caution">
    <text evidence="1">The sequence shown here is derived from an EMBL/GenBank/DDBJ whole genome shotgun (WGS) entry which is preliminary data.</text>
</comment>
<dbReference type="RefSeq" id="WP_211601761.1">
    <property type="nucleotide sequence ID" value="NZ_JAGSNF010000004.1"/>
</dbReference>
<reference evidence="1" key="1">
    <citation type="submission" date="2021-04" db="EMBL/GenBank/DDBJ databases">
        <title>Phycicoccus avicenniae sp. nov., a novel endophytic actinomycetes isolated from branch of Avicennia mariana.</title>
        <authorList>
            <person name="Tuo L."/>
        </authorList>
    </citation>
    <scope>NUCLEOTIDE SEQUENCE</scope>
    <source>
        <strain evidence="1">BSK3Z-2</strain>
    </source>
</reference>
<name>A0A941D5P8_9MICO</name>
<dbReference type="Pfam" id="PF19786">
    <property type="entry name" value="DUF6270"/>
    <property type="match status" value="1"/>
</dbReference>
<dbReference type="Proteomes" id="UP000677016">
    <property type="component" value="Unassembled WGS sequence"/>
</dbReference>
<accession>A0A941D5P8</accession>
<sequence length="252" mass="28100">MKVLIYGSCVSRDTFELLPRDRYALLDYVARQSLISAFSPVDTQALYPFEADSAFQRRMLHNDWRASLASTVESTAGDVDVLLWDLCDERLGVRHLPSGGYVTRSVDLVSTGVDARLRDEAELLDLGSSRHRRLWWEGLGTFRDLLERTHLLEKTVLVAPPWAARTVTGEPSPTSFGRSADEANELFDEYHRWAVEGLGCPVVSLAPDDARSDSTHRWGLAPFHYARENYVSLATQIDAVASARSGRTSTGV</sequence>
<organism evidence="1 2">
    <name type="scientific">Phycicoccus avicenniae</name>
    <dbReference type="NCBI Taxonomy" id="2828860"/>
    <lineage>
        <taxon>Bacteria</taxon>
        <taxon>Bacillati</taxon>
        <taxon>Actinomycetota</taxon>
        <taxon>Actinomycetes</taxon>
        <taxon>Micrococcales</taxon>
        <taxon>Intrasporangiaceae</taxon>
        <taxon>Phycicoccus</taxon>
    </lineage>
</organism>
<proteinExistence type="predicted"/>
<dbReference type="InterPro" id="IPR046237">
    <property type="entry name" value="DUF6270"/>
</dbReference>
<evidence type="ECO:0000313" key="2">
    <source>
        <dbReference type="Proteomes" id="UP000677016"/>
    </source>
</evidence>
<keyword evidence="2" id="KW-1185">Reference proteome</keyword>
<evidence type="ECO:0000313" key="1">
    <source>
        <dbReference type="EMBL" id="MBR7742604.1"/>
    </source>
</evidence>
<dbReference type="AlphaFoldDB" id="A0A941D5P8"/>